<dbReference type="Proteomes" id="UP000887565">
    <property type="component" value="Unplaced"/>
</dbReference>
<accession>A0A915IDC2</accession>
<evidence type="ECO:0000313" key="2">
    <source>
        <dbReference type="WBParaSite" id="nRc.2.0.1.t11890-RA"/>
    </source>
</evidence>
<organism evidence="1 3">
    <name type="scientific">Romanomermis culicivorax</name>
    <name type="common">Nematode worm</name>
    <dbReference type="NCBI Taxonomy" id="13658"/>
    <lineage>
        <taxon>Eukaryota</taxon>
        <taxon>Metazoa</taxon>
        <taxon>Ecdysozoa</taxon>
        <taxon>Nematoda</taxon>
        <taxon>Enoplea</taxon>
        <taxon>Dorylaimia</taxon>
        <taxon>Mermithida</taxon>
        <taxon>Mermithoidea</taxon>
        <taxon>Mermithidae</taxon>
        <taxon>Romanomermis</taxon>
    </lineage>
</organism>
<dbReference type="AlphaFoldDB" id="A0A915IDC2"/>
<name>A0A915IDC2_ROMCU</name>
<protein>
    <submittedName>
        <fullName evidence="2 3">Uncharacterized protein</fullName>
    </submittedName>
</protein>
<evidence type="ECO:0000313" key="3">
    <source>
        <dbReference type="WBParaSite" id="nRc.2.0.1.t11892-RA"/>
    </source>
</evidence>
<sequence>INGGDLTYKIQLGFTEKKPRHNVFLELRQLYEPIAGVKILQTRKNLPLCQKHIGWCVPWD</sequence>
<dbReference type="WBParaSite" id="nRc.2.0.1.t11890-RA">
    <property type="protein sequence ID" value="nRc.2.0.1.t11890-RA"/>
    <property type="gene ID" value="nRc.2.0.1.g11890"/>
</dbReference>
<proteinExistence type="predicted"/>
<reference evidence="2 3" key="1">
    <citation type="submission" date="2022-11" db="UniProtKB">
        <authorList>
            <consortium name="WormBaseParasite"/>
        </authorList>
    </citation>
    <scope>IDENTIFICATION</scope>
</reference>
<keyword evidence="1" id="KW-1185">Reference proteome</keyword>
<evidence type="ECO:0000313" key="1">
    <source>
        <dbReference type="Proteomes" id="UP000887565"/>
    </source>
</evidence>
<dbReference type="WBParaSite" id="nRc.2.0.1.t11892-RA">
    <property type="protein sequence ID" value="nRc.2.0.1.t11892-RA"/>
    <property type="gene ID" value="nRc.2.0.1.g11892"/>
</dbReference>